<dbReference type="InterPro" id="IPR002792">
    <property type="entry name" value="TRAM_dom"/>
</dbReference>
<dbReference type="SUPFAM" id="SSF53335">
    <property type="entry name" value="S-adenosyl-L-methionine-dependent methyltransferases"/>
    <property type="match status" value="1"/>
</dbReference>
<feature type="domain" description="TRAM" evidence="4">
    <location>
        <begin position="8"/>
        <end position="66"/>
    </location>
</feature>
<dbReference type="PROSITE" id="PS01231">
    <property type="entry name" value="TRMA_2"/>
    <property type="match status" value="1"/>
</dbReference>
<name>A0A6J6LVK8_9ZZZZ</name>
<dbReference type="PROSITE" id="PS51687">
    <property type="entry name" value="SAM_MT_RNA_M5U"/>
    <property type="match status" value="1"/>
</dbReference>
<dbReference type="AlphaFoldDB" id="A0A6J6LVK8"/>
<dbReference type="PANTHER" id="PTHR11061:SF30">
    <property type="entry name" value="TRNA (URACIL(54)-C(5))-METHYLTRANSFERASE"/>
    <property type="match status" value="1"/>
</dbReference>
<reference evidence="6" key="1">
    <citation type="submission" date="2020-05" db="EMBL/GenBank/DDBJ databases">
        <authorList>
            <person name="Chiriac C."/>
            <person name="Salcher M."/>
            <person name="Ghai R."/>
            <person name="Kavagutti S V."/>
        </authorList>
    </citation>
    <scope>NUCLEOTIDE SEQUENCE</scope>
</reference>
<dbReference type="InterPro" id="IPR029063">
    <property type="entry name" value="SAM-dependent_MTases_sf"/>
</dbReference>
<accession>A0A6J6LVK8</accession>
<evidence type="ECO:0000259" key="4">
    <source>
        <dbReference type="PROSITE" id="PS50926"/>
    </source>
</evidence>
<dbReference type="GO" id="GO:0070475">
    <property type="term" value="P:rRNA base methylation"/>
    <property type="evidence" value="ECO:0007669"/>
    <property type="project" value="TreeGrafter"/>
</dbReference>
<gene>
    <name evidence="5" type="ORF">UFOPK1908_01309</name>
    <name evidence="6" type="ORF">UFOPK2282_00755</name>
</gene>
<dbReference type="PANTHER" id="PTHR11061">
    <property type="entry name" value="RNA M5U METHYLTRANSFERASE"/>
    <property type="match status" value="1"/>
</dbReference>
<proteinExistence type="predicted"/>
<dbReference type="InterPro" id="IPR012340">
    <property type="entry name" value="NA-bd_OB-fold"/>
</dbReference>
<dbReference type="PROSITE" id="PS50926">
    <property type="entry name" value="TRAM"/>
    <property type="match status" value="1"/>
</dbReference>
<dbReference type="Gene3D" id="2.40.50.1070">
    <property type="match status" value="1"/>
</dbReference>
<evidence type="ECO:0000313" key="5">
    <source>
        <dbReference type="EMBL" id="CAB4628196.1"/>
    </source>
</evidence>
<protein>
    <submittedName>
        <fullName evidence="6">Unannotated protein</fullName>
    </submittedName>
</protein>
<keyword evidence="2" id="KW-0808">Transferase</keyword>
<keyword evidence="3" id="KW-0949">S-adenosyl-L-methionine</keyword>
<evidence type="ECO:0000256" key="3">
    <source>
        <dbReference type="ARBA" id="ARBA00022691"/>
    </source>
</evidence>
<dbReference type="InterPro" id="IPR030391">
    <property type="entry name" value="MeTrfase_TrmA_CS"/>
</dbReference>
<dbReference type="EMBL" id="CAEZWR010000074">
    <property type="protein sequence ID" value="CAB4664465.1"/>
    <property type="molecule type" value="Genomic_DNA"/>
</dbReference>
<organism evidence="6">
    <name type="scientific">freshwater metagenome</name>
    <dbReference type="NCBI Taxonomy" id="449393"/>
    <lineage>
        <taxon>unclassified sequences</taxon>
        <taxon>metagenomes</taxon>
        <taxon>ecological metagenomes</taxon>
    </lineage>
</organism>
<dbReference type="EMBL" id="CAEZVB010000080">
    <property type="protein sequence ID" value="CAB4628196.1"/>
    <property type="molecule type" value="Genomic_DNA"/>
</dbReference>
<evidence type="ECO:0000313" key="6">
    <source>
        <dbReference type="EMBL" id="CAB4664465.1"/>
    </source>
</evidence>
<dbReference type="Pfam" id="PF01938">
    <property type="entry name" value="TRAM"/>
    <property type="match status" value="1"/>
</dbReference>
<sequence length="397" mass="43258">MTKVLKEPIEVDDEVRLILGATVHGGHSIAHPLGHTAFVRHGLEGEDVTIRITEVRSKFVRADVIEVHVASPFRVQAPCSWARSFGCGGCDFQHVDVDHQRTIKGAIARESIQRQAGIDLGELIAAPLGDFEGLGWRTRMRWTVDGSGQAGMLGFRSHGVLPVDVCLLATDAITQANITDQDWSGAQSIHVSEDSHGNVSVWADRELVRGPRKSTQTVRDRTWQIESTGFWQVHPQAAESIVDHVLDFGAPQVGEHWLDLYSGAGLISAFLGERVGITGKVTAVESYRSAVRDAKRALADLHQVSFVDADVEQWKFPERADGIVLDPPRRGAGIAVMNAVAKVAPRVVVYVACDPVAFARDAAVLLGHGYTLTSFVVLDAFPMTSHMECIARFEPTP</sequence>
<dbReference type="SUPFAM" id="SSF50249">
    <property type="entry name" value="Nucleic acid-binding proteins"/>
    <property type="match status" value="1"/>
</dbReference>
<dbReference type="CDD" id="cd02440">
    <property type="entry name" value="AdoMet_MTases"/>
    <property type="match status" value="1"/>
</dbReference>
<evidence type="ECO:0000256" key="1">
    <source>
        <dbReference type="ARBA" id="ARBA00022603"/>
    </source>
</evidence>
<dbReference type="InterPro" id="IPR010280">
    <property type="entry name" value="U5_MeTrfase_fam"/>
</dbReference>
<dbReference type="Pfam" id="PF05958">
    <property type="entry name" value="tRNA_U5-meth_tr"/>
    <property type="match status" value="1"/>
</dbReference>
<dbReference type="Gene3D" id="2.40.50.140">
    <property type="entry name" value="Nucleic acid-binding proteins"/>
    <property type="match status" value="1"/>
</dbReference>
<evidence type="ECO:0000256" key="2">
    <source>
        <dbReference type="ARBA" id="ARBA00022679"/>
    </source>
</evidence>
<dbReference type="Gene3D" id="3.40.50.150">
    <property type="entry name" value="Vaccinia Virus protein VP39"/>
    <property type="match status" value="2"/>
</dbReference>
<dbReference type="GO" id="GO:0070041">
    <property type="term" value="F:rRNA (uridine-C5-)-methyltransferase activity"/>
    <property type="evidence" value="ECO:0007669"/>
    <property type="project" value="TreeGrafter"/>
</dbReference>
<keyword evidence="1" id="KW-0489">Methyltransferase</keyword>